<evidence type="ECO:0000313" key="2">
    <source>
        <dbReference type="EMBL" id="PKK89478.1"/>
    </source>
</evidence>
<feature type="compositionally biased region" description="Low complexity" evidence="1">
    <location>
        <begin position="16"/>
        <end position="29"/>
    </location>
</feature>
<gene>
    <name evidence="2" type="ORF">CVV64_13765</name>
</gene>
<feature type="compositionally biased region" description="Polar residues" evidence="1">
    <location>
        <begin position="1"/>
        <end position="10"/>
    </location>
</feature>
<dbReference type="Pfam" id="PF12640">
    <property type="entry name" value="UPF0489"/>
    <property type="match status" value="1"/>
</dbReference>
<accession>A0A2N1PMB0</accession>
<evidence type="ECO:0000313" key="3">
    <source>
        <dbReference type="Proteomes" id="UP000233256"/>
    </source>
</evidence>
<protein>
    <submittedName>
        <fullName evidence="2">Uncharacterized protein</fullName>
    </submittedName>
</protein>
<reference evidence="2 3" key="1">
    <citation type="journal article" date="2017" name="ISME J.">
        <title>Potential for microbial H2 and metal transformations associated with novel bacteria and archaea in deep terrestrial subsurface sediments.</title>
        <authorList>
            <person name="Hernsdorf A.W."/>
            <person name="Amano Y."/>
            <person name="Miyakawa K."/>
            <person name="Ise K."/>
            <person name="Suzuki Y."/>
            <person name="Anantharaman K."/>
            <person name="Probst A."/>
            <person name="Burstein D."/>
            <person name="Thomas B.C."/>
            <person name="Banfield J.F."/>
        </authorList>
    </citation>
    <scope>NUCLEOTIDE SEQUENCE [LARGE SCALE GENOMIC DNA]</scope>
    <source>
        <strain evidence="2">HGW-Wallbacteria-1</strain>
    </source>
</reference>
<dbReference type="InterPro" id="IPR024131">
    <property type="entry name" value="UPF0489"/>
</dbReference>
<dbReference type="EMBL" id="PGXC01000016">
    <property type="protein sequence ID" value="PKK89478.1"/>
    <property type="molecule type" value="Genomic_DNA"/>
</dbReference>
<comment type="caution">
    <text evidence="2">The sequence shown here is derived from an EMBL/GenBank/DDBJ whole genome shotgun (WGS) entry which is preliminary data.</text>
</comment>
<dbReference type="PANTHER" id="PTHR13225:SF3">
    <property type="entry name" value="UPF0489 PROTEIN C5ORF22"/>
    <property type="match status" value="1"/>
</dbReference>
<dbReference type="AlphaFoldDB" id="A0A2N1PMB0"/>
<organism evidence="2 3">
    <name type="scientific">Candidatus Wallbacteria bacterium HGW-Wallbacteria-1</name>
    <dbReference type="NCBI Taxonomy" id="2013854"/>
    <lineage>
        <taxon>Bacteria</taxon>
        <taxon>Candidatus Walliibacteriota</taxon>
    </lineage>
</organism>
<name>A0A2N1PMB0_9BACT</name>
<dbReference type="Proteomes" id="UP000233256">
    <property type="component" value="Unassembled WGS sequence"/>
</dbReference>
<proteinExistence type="predicted"/>
<sequence length="409" mass="46403">MEISSHSPSEQDCKLSASRQSAQSNSQTSPRRSSLPESIPVAIPLSRSTKKPVPLYIIEEHHEAFILWHHAMELGLMPTGGNMLLHIDAHADLDPPVIRSTLAPRPESLSMVAEFTYRELGISTFVLPAIHRGIFNRYCWIHQPVSGIQSFHAGKRYVRTYKNMGLLYICGQIHEDRNFPAKANNQENPVNPANPANPANPVNSVNSVISANSEDQMLFSLITGTIDGVSERDALIALHDMRTDMQIRKRANLNIEMETDYTEGSEMVLDIDLDYFSLSEHDPRELSIEITEDEFRRIMNDPYHFIRLDGKCHLQQIGDRFILFMNRKQGLSIRSATQVTEKKVIERIDALELFLANIGIRPSIIHLCRSRHSGYTPSHQWKTIEDSLMAMLQKLYGNLNISSLSEILH</sequence>
<evidence type="ECO:0000256" key="1">
    <source>
        <dbReference type="SAM" id="MobiDB-lite"/>
    </source>
</evidence>
<dbReference type="PANTHER" id="PTHR13225">
    <property type="entry name" value="MISEXPRESSION SUPPRESSOR OF RAS 6"/>
    <property type="match status" value="1"/>
</dbReference>
<feature type="region of interest" description="Disordered" evidence="1">
    <location>
        <begin position="1"/>
        <end position="40"/>
    </location>
</feature>